<evidence type="ECO:0000313" key="4">
    <source>
        <dbReference type="EMBL" id="AEB94514.1"/>
    </source>
</evidence>
<evidence type="ECO:0000313" key="5">
    <source>
        <dbReference type="Proteomes" id="UP000007812"/>
    </source>
</evidence>
<dbReference type="STRING" id="1006006.Mcup_0406"/>
<dbReference type="GO" id="GO:0006571">
    <property type="term" value="P:tyrosine biosynthetic process"/>
    <property type="evidence" value="ECO:0007669"/>
    <property type="project" value="InterPro"/>
</dbReference>
<dbReference type="InterPro" id="IPR010950">
    <property type="entry name" value="Chorismate_mutase_arc"/>
</dbReference>
<dbReference type="GO" id="GO:0004665">
    <property type="term" value="F:prephenate dehydrogenase (NADP+) activity"/>
    <property type="evidence" value="ECO:0007669"/>
    <property type="project" value="InterPro"/>
</dbReference>
<dbReference type="NCBIfam" id="TIGR01791">
    <property type="entry name" value="CM_archaeal"/>
    <property type="match status" value="1"/>
</dbReference>
<dbReference type="InterPro" id="IPR036291">
    <property type="entry name" value="NAD(P)-bd_dom_sf"/>
</dbReference>
<dbReference type="HOGENOM" id="CLU_812860_0_0_2"/>
<dbReference type="GO" id="GO:0004106">
    <property type="term" value="F:chorismate mutase activity"/>
    <property type="evidence" value="ECO:0007669"/>
    <property type="project" value="InterPro"/>
</dbReference>
<feature type="domain" description="Prephenate/arogenate dehydrogenase" evidence="3">
    <location>
        <begin position="92"/>
        <end position="344"/>
    </location>
</feature>
<evidence type="ECO:0000259" key="3">
    <source>
        <dbReference type="PROSITE" id="PS51176"/>
    </source>
</evidence>
<sequence length="344" mass="39310">MNEIDRLRAEINQIDEELFKLFFRRLELASQIGRLKRTQGLPLTDEAREEEVRNRWRKLAAHYGIPETLADNLLNTIFSVSKMRELNPSEKRRVVLVGYGGMSRSLASLFKLAKHEVVITGRNLEKSEKLAKEFNLAYMPISQALQWGEIIILALPLEGILSYETSRFLYLAKGKIVMDILSSKASSFSRLEKTSEEIGFRFVSTHPLFGPYLNPVGEKIVLIRSSTSGDMEEISEFWRGVGLTVLTTDVETHEKLMAVIQVLPHFFMLGLSSSLDALSKELAVDYTQFQTTNFKEIFKIINRVRDLDRVVKEIQSSNPYARLARKVGLGELNTLYSTLEKEKK</sequence>
<proteinExistence type="predicted"/>
<reference evidence="4 5" key="1">
    <citation type="journal article" date="2011" name="J. Bacteriol.">
        <title>Complete genome sequence of Metallosphaera cuprina, a metal sulfide-oxidizing archaeon from a hot spring.</title>
        <authorList>
            <person name="Liu L.J."/>
            <person name="You X.Y."/>
            <person name="Zheng H."/>
            <person name="Wang S."/>
            <person name="Jiang C.Y."/>
            <person name="Liu S.J."/>
        </authorList>
    </citation>
    <scope>NUCLEOTIDE SEQUENCE [LARGE SCALE GENOMIC DNA]</scope>
    <source>
        <strain evidence="4 5">Ar-4</strain>
    </source>
</reference>
<gene>
    <name evidence="4" type="ordered locus">Mcup_0406</name>
</gene>
<dbReference type="GeneID" id="10492600"/>
<dbReference type="Pfam" id="PF01817">
    <property type="entry name" value="CM_2"/>
    <property type="match status" value="1"/>
</dbReference>
<dbReference type="AlphaFoldDB" id="F4FZT5"/>
<accession>F4FZT5</accession>
<dbReference type="RefSeq" id="WP_013737012.1">
    <property type="nucleotide sequence ID" value="NC_015435.1"/>
</dbReference>
<dbReference type="InterPro" id="IPR036263">
    <property type="entry name" value="Chorismate_II_sf"/>
</dbReference>
<dbReference type="eggNOG" id="arCOG00245">
    <property type="taxonomic scope" value="Archaea"/>
</dbReference>
<keyword evidence="5" id="KW-1185">Reference proteome</keyword>
<dbReference type="EMBL" id="CP002656">
    <property type="protein sequence ID" value="AEB94514.1"/>
    <property type="molecule type" value="Genomic_DNA"/>
</dbReference>
<dbReference type="PANTHER" id="PTHR21363:SF0">
    <property type="entry name" value="PREPHENATE DEHYDROGENASE [NADP(+)]"/>
    <property type="match status" value="1"/>
</dbReference>
<dbReference type="InterPro" id="IPR002701">
    <property type="entry name" value="CM_II_prokaryot"/>
</dbReference>
<feature type="domain" description="Chorismate mutase" evidence="2">
    <location>
        <begin position="1"/>
        <end position="89"/>
    </location>
</feature>
<organism evidence="4 5">
    <name type="scientific">Metallosphaera cuprina (strain Ar-4)</name>
    <dbReference type="NCBI Taxonomy" id="1006006"/>
    <lineage>
        <taxon>Archaea</taxon>
        <taxon>Thermoproteota</taxon>
        <taxon>Thermoprotei</taxon>
        <taxon>Sulfolobales</taxon>
        <taxon>Sulfolobaceae</taxon>
        <taxon>Metallosphaera</taxon>
    </lineage>
</organism>
<dbReference type="InterPro" id="IPR036979">
    <property type="entry name" value="CM_dom_sf"/>
</dbReference>
<protein>
    <submittedName>
        <fullName evidence="4">Chorismate mutase / prephenate dehydrogenase</fullName>
    </submittedName>
</protein>
<dbReference type="GO" id="GO:0070403">
    <property type="term" value="F:NAD+ binding"/>
    <property type="evidence" value="ECO:0007669"/>
    <property type="project" value="TreeGrafter"/>
</dbReference>
<dbReference type="GO" id="GO:0046417">
    <property type="term" value="P:chorismate metabolic process"/>
    <property type="evidence" value="ECO:0007669"/>
    <property type="project" value="InterPro"/>
</dbReference>
<dbReference type="Gene3D" id="1.20.59.10">
    <property type="entry name" value="Chorismate mutase"/>
    <property type="match status" value="1"/>
</dbReference>
<dbReference type="InterPro" id="IPR003099">
    <property type="entry name" value="Prephen_DH"/>
</dbReference>
<evidence type="ECO:0000256" key="1">
    <source>
        <dbReference type="ARBA" id="ARBA00023002"/>
    </source>
</evidence>
<dbReference type="SUPFAM" id="SSF48179">
    <property type="entry name" value="6-phosphogluconate dehydrogenase C-terminal domain-like"/>
    <property type="match status" value="1"/>
</dbReference>
<dbReference type="PATRIC" id="fig|1006006.8.peg.408"/>
<name>F4FZT5_METCR</name>
<dbReference type="SMART" id="SM00830">
    <property type="entry name" value="CM_2"/>
    <property type="match status" value="1"/>
</dbReference>
<dbReference type="SUPFAM" id="SSF48600">
    <property type="entry name" value="Chorismate mutase II"/>
    <property type="match status" value="1"/>
</dbReference>
<dbReference type="PROSITE" id="PS51168">
    <property type="entry name" value="CHORISMATE_MUT_2"/>
    <property type="match status" value="1"/>
</dbReference>
<dbReference type="eggNOG" id="arCOG02098">
    <property type="taxonomic scope" value="Archaea"/>
</dbReference>
<dbReference type="Gene3D" id="1.10.3660.10">
    <property type="entry name" value="6-phosphogluconate dehydrogenase C-terminal like domain"/>
    <property type="match status" value="1"/>
</dbReference>
<dbReference type="Proteomes" id="UP000007812">
    <property type="component" value="Chromosome"/>
</dbReference>
<keyword evidence="1" id="KW-0560">Oxidoreductase</keyword>
<dbReference type="InterPro" id="IPR050812">
    <property type="entry name" value="Preph/Arog_dehydrog"/>
</dbReference>
<dbReference type="PANTHER" id="PTHR21363">
    <property type="entry name" value="PREPHENATE DEHYDROGENASE"/>
    <property type="match status" value="1"/>
</dbReference>
<dbReference type="SUPFAM" id="SSF51735">
    <property type="entry name" value="NAD(P)-binding Rossmann-fold domains"/>
    <property type="match status" value="1"/>
</dbReference>
<dbReference type="KEGG" id="mcn:Mcup_0406"/>
<evidence type="ECO:0000259" key="2">
    <source>
        <dbReference type="PROSITE" id="PS51168"/>
    </source>
</evidence>
<dbReference type="OrthoDB" id="34329at2157"/>
<dbReference type="InterPro" id="IPR028939">
    <property type="entry name" value="P5C_Rdtase_cat_N"/>
</dbReference>
<dbReference type="Gene3D" id="3.40.50.720">
    <property type="entry name" value="NAD(P)-binding Rossmann-like Domain"/>
    <property type="match status" value="1"/>
</dbReference>
<dbReference type="Pfam" id="PF03807">
    <property type="entry name" value="F420_oxidored"/>
    <property type="match status" value="1"/>
</dbReference>
<dbReference type="GO" id="GO:0008977">
    <property type="term" value="F:prephenate dehydrogenase (NAD+) activity"/>
    <property type="evidence" value="ECO:0007669"/>
    <property type="project" value="InterPro"/>
</dbReference>
<dbReference type="InterPro" id="IPR008927">
    <property type="entry name" value="6-PGluconate_DH-like_C_sf"/>
</dbReference>
<dbReference type="PROSITE" id="PS51176">
    <property type="entry name" value="PDH_ADH"/>
    <property type="match status" value="1"/>
</dbReference>